<dbReference type="AlphaFoldDB" id="A0AB39VKG4"/>
<gene>
    <name evidence="1" type="ORF">AB3G37_13835</name>
</gene>
<evidence type="ECO:0008006" key="2">
    <source>
        <dbReference type="Google" id="ProtNLM"/>
    </source>
</evidence>
<accession>A0AB39VKG4</accession>
<protein>
    <recommendedName>
        <fullName evidence="2">Fumarate hydratase</fullName>
    </recommendedName>
</protein>
<evidence type="ECO:0000313" key="1">
    <source>
        <dbReference type="EMBL" id="XDU70666.1"/>
    </source>
</evidence>
<dbReference type="EMBL" id="CP165628">
    <property type="protein sequence ID" value="XDU70666.1"/>
    <property type="molecule type" value="Genomic_DNA"/>
</dbReference>
<reference evidence="1" key="1">
    <citation type="submission" date="2024-07" db="EMBL/GenBank/DDBJ databases">
        <authorList>
            <person name="Biller S.J."/>
        </authorList>
    </citation>
    <scope>NUCLEOTIDE SEQUENCE</scope>
    <source>
        <strain evidence="1">WC2420</strain>
    </source>
</reference>
<sequence>MEGKQLNEERTASSEDVQAVIGRVVSSLIIAGKPIYLQEIAAMLMHQANEATDPGLKKHCLEALRLIADKMN</sequence>
<dbReference type="RefSeq" id="WP_369788152.1">
    <property type="nucleotide sequence ID" value="NZ_CP165628.1"/>
</dbReference>
<proteinExistence type="predicted"/>
<organism evidence="1">
    <name type="scientific">Rouxiella sp. WC2420</name>
    <dbReference type="NCBI Taxonomy" id="3234145"/>
    <lineage>
        <taxon>Bacteria</taxon>
        <taxon>Pseudomonadati</taxon>
        <taxon>Pseudomonadota</taxon>
        <taxon>Gammaproteobacteria</taxon>
        <taxon>Enterobacterales</taxon>
        <taxon>Yersiniaceae</taxon>
        <taxon>Rouxiella</taxon>
    </lineage>
</organism>
<name>A0AB39VKG4_9GAMM</name>